<evidence type="ECO:0000313" key="2">
    <source>
        <dbReference type="Proteomes" id="UP000831787"/>
    </source>
</evidence>
<gene>
    <name evidence="1" type="ORF">MUN89_13440</name>
</gene>
<dbReference type="InterPro" id="IPR025004">
    <property type="entry name" value="SenN/SenS"/>
</dbReference>
<name>A0ABY4ELI4_9BACI</name>
<dbReference type="RefSeq" id="WP_244708316.1">
    <property type="nucleotide sequence ID" value="NZ_CP095073.1"/>
</dbReference>
<proteinExistence type="predicted"/>
<protein>
    <submittedName>
        <fullName evidence="1">FbpB family small basic protein</fullName>
    </submittedName>
</protein>
<dbReference type="EMBL" id="CP095073">
    <property type="protein sequence ID" value="UOQ42956.1"/>
    <property type="molecule type" value="Genomic_DNA"/>
</dbReference>
<dbReference type="Pfam" id="PF13040">
    <property type="entry name" value="Fur_reg_FbpB"/>
    <property type="match status" value="1"/>
</dbReference>
<sequence length="47" mass="5812">MRKKPFISFQERVEENIQSILQDQEQMEKIDEKIEQRHNDRLKQIPS</sequence>
<accession>A0ABY4ELI4</accession>
<reference evidence="1 2" key="1">
    <citation type="submission" date="2022-04" db="EMBL/GenBank/DDBJ databases">
        <title>Halobacillus sp. isolated from saltern.</title>
        <authorList>
            <person name="Won M."/>
            <person name="Lee C.-M."/>
            <person name="Woen H.-Y."/>
            <person name="Kwon S.-W."/>
        </authorList>
    </citation>
    <scope>NUCLEOTIDE SEQUENCE [LARGE SCALE GENOMIC DNA]</scope>
    <source>
        <strain evidence="1 2">SSBR10-3</strain>
    </source>
</reference>
<organism evidence="1 2">
    <name type="scientific">Halobacillus salinarum</name>
    <dbReference type="NCBI Taxonomy" id="2932257"/>
    <lineage>
        <taxon>Bacteria</taxon>
        <taxon>Bacillati</taxon>
        <taxon>Bacillota</taxon>
        <taxon>Bacilli</taxon>
        <taxon>Bacillales</taxon>
        <taxon>Bacillaceae</taxon>
        <taxon>Halobacillus</taxon>
    </lineage>
</organism>
<dbReference type="Proteomes" id="UP000831787">
    <property type="component" value="Chromosome"/>
</dbReference>
<evidence type="ECO:0000313" key="1">
    <source>
        <dbReference type="EMBL" id="UOQ42956.1"/>
    </source>
</evidence>
<keyword evidence="2" id="KW-1185">Reference proteome</keyword>